<feature type="non-terminal residue" evidence="7">
    <location>
        <position position="805"/>
    </location>
</feature>
<dbReference type="GO" id="GO:0004722">
    <property type="term" value="F:protein serine/threonine phosphatase activity"/>
    <property type="evidence" value="ECO:0007669"/>
    <property type="project" value="InterPro"/>
</dbReference>
<dbReference type="Pfam" id="PF24462">
    <property type="entry name" value="Ig_F54D1_6"/>
    <property type="match status" value="1"/>
</dbReference>
<evidence type="ECO:0000313" key="8">
    <source>
        <dbReference type="Proteomes" id="UP001331761"/>
    </source>
</evidence>
<dbReference type="Pfam" id="PF06119">
    <property type="entry name" value="NIDO"/>
    <property type="match status" value="1"/>
</dbReference>
<dbReference type="Proteomes" id="UP001331761">
    <property type="component" value="Unassembled WGS sequence"/>
</dbReference>
<dbReference type="SMART" id="SM00539">
    <property type="entry name" value="NIDO"/>
    <property type="match status" value="1"/>
</dbReference>
<dbReference type="InterPro" id="IPR015655">
    <property type="entry name" value="PP2C"/>
</dbReference>
<dbReference type="Pfam" id="PF00481">
    <property type="entry name" value="PP2C"/>
    <property type="match status" value="1"/>
</dbReference>
<gene>
    <name evidence="7" type="ORF">GCK32_003135</name>
</gene>
<dbReference type="PROSITE" id="PS51746">
    <property type="entry name" value="PPM_2"/>
    <property type="match status" value="1"/>
</dbReference>
<keyword evidence="2 4" id="KW-0378">Hydrolase</keyword>
<evidence type="ECO:0000259" key="6">
    <source>
        <dbReference type="PROSITE" id="PS51746"/>
    </source>
</evidence>
<evidence type="ECO:0000256" key="2">
    <source>
        <dbReference type="ARBA" id="ARBA00022801"/>
    </source>
</evidence>
<comment type="similarity">
    <text evidence="4">Belongs to the PP2C family.</text>
</comment>
<organism evidence="7 8">
    <name type="scientific">Trichostrongylus colubriformis</name>
    <name type="common">Black scour worm</name>
    <dbReference type="NCBI Taxonomy" id="6319"/>
    <lineage>
        <taxon>Eukaryota</taxon>
        <taxon>Metazoa</taxon>
        <taxon>Ecdysozoa</taxon>
        <taxon>Nematoda</taxon>
        <taxon>Chromadorea</taxon>
        <taxon>Rhabditida</taxon>
        <taxon>Rhabditina</taxon>
        <taxon>Rhabditomorpha</taxon>
        <taxon>Strongyloidea</taxon>
        <taxon>Trichostrongylidae</taxon>
        <taxon>Trichostrongylus</taxon>
    </lineage>
</organism>
<evidence type="ECO:0000256" key="4">
    <source>
        <dbReference type="RuleBase" id="RU003465"/>
    </source>
</evidence>
<dbReference type="PROSITE" id="PS51220">
    <property type="entry name" value="NIDO"/>
    <property type="match status" value="1"/>
</dbReference>
<dbReference type="PANTHER" id="PTHR47992">
    <property type="entry name" value="PROTEIN PHOSPHATASE"/>
    <property type="match status" value="1"/>
</dbReference>
<dbReference type="SUPFAM" id="SSF81606">
    <property type="entry name" value="PP2C-like"/>
    <property type="match status" value="1"/>
</dbReference>
<keyword evidence="8" id="KW-1185">Reference proteome</keyword>
<dbReference type="InterPro" id="IPR000222">
    <property type="entry name" value="PP2C_BS"/>
</dbReference>
<evidence type="ECO:0000313" key="7">
    <source>
        <dbReference type="EMBL" id="KAK5980891.1"/>
    </source>
</evidence>
<dbReference type="SMART" id="SM00332">
    <property type="entry name" value="PP2Cc"/>
    <property type="match status" value="1"/>
</dbReference>
<accession>A0AAN8FKP3</accession>
<dbReference type="Gene3D" id="3.60.40.10">
    <property type="entry name" value="PPM-type phosphatase domain"/>
    <property type="match status" value="1"/>
</dbReference>
<reference evidence="7 8" key="1">
    <citation type="submission" date="2019-10" db="EMBL/GenBank/DDBJ databases">
        <title>Assembly and Annotation for the nematode Trichostrongylus colubriformis.</title>
        <authorList>
            <person name="Martin J."/>
        </authorList>
    </citation>
    <scope>NUCLEOTIDE SEQUENCE [LARGE SCALE GENOMIC DNA]</scope>
    <source>
        <strain evidence="7">G859</strain>
        <tissue evidence="7">Whole worm</tissue>
    </source>
</reference>
<dbReference type="GO" id="GO:0007160">
    <property type="term" value="P:cell-matrix adhesion"/>
    <property type="evidence" value="ECO:0007669"/>
    <property type="project" value="InterPro"/>
</dbReference>
<comment type="caution">
    <text evidence="7">The sequence shown here is derived from an EMBL/GenBank/DDBJ whole genome shotgun (WGS) entry which is preliminary data.</text>
</comment>
<dbReference type="InterPro" id="IPR036457">
    <property type="entry name" value="PPM-type-like_dom_sf"/>
</dbReference>
<keyword evidence="1" id="KW-0479">Metal-binding</keyword>
<dbReference type="InterPro" id="IPR003886">
    <property type="entry name" value="NIDO_dom"/>
</dbReference>
<evidence type="ECO:0000256" key="3">
    <source>
        <dbReference type="ARBA" id="ARBA00022912"/>
    </source>
</evidence>
<evidence type="ECO:0008006" key="9">
    <source>
        <dbReference type="Google" id="ProtNLM"/>
    </source>
</evidence>
<feature type="domain" description="PPM-type phosphatase" evidence="6">
    <location>
        <begin position="155"/>
        <end position="493"/>
    </location>
</feature>
<keyword evidence="3 4" id="KW-0904">Protein phosphatase</keyword>
<dbReference type="EMBL" id="WIXE01006890">
    <property type="protein sequence ID" value="KAK5980891.1"/>
    <property type="molecule type" value="Genomic_DNA"/>
</dbReference>
<feature type="domain" description="NIDO" evidence="5">
    <location>
        <begin position="516"/>
        <end position="675"/>
    </location>
</feature>
<dbReference type="CDD" id="cd00143">
    <property type="entry name" value="PP2Cc"/>
    <property type="match status" value="1"/>
</dbReference>
<evidence type="ECO:0000259" key="5">
    <source>
        <dbReference type="PROSITE" id="PS51220"/>
    </source>
</evidence>
<dbReference type="InterPro" id="IPR057018">
    <property type="entry name" value="F54D1_6-like_Ig-like"/>
</dbReference>
<dbReference type="AlphaFoldDB" id="A0AAN8FKP3"/>
<protein>
    <recommendedName>
        <fullName evidence="9">PPM-type phosphatase domain-containing protein</fullName>
    </recommendedName>
</protein>
<dbReference type="InterPro" id="IPR001932">
    <property type="entry name" value="PPM-type_phosphatase-like_dom"/>
</dbReference>
<name>A0AAN8FKP3_TRICO</name>
<evidence type="ECO:0000256" key="1">
    <source>
        <dbReference type="ARBA" id="ARBA00022723"/>
    </source>
</evidence>
<proteinExistence type="inferred from homology"/>
<dbReference type="PROSITE" id="PS01032">
    <property type="entry name" value="PPM_1"/>
    <property type="match status" value="1"/>
</dbReference>
<sequence length="805" mass="89126">MSTGDVVNGVGGETAFIDVKQWKDETGKTVFQHLSEGFAGDEEAIADGAVLRYRAPFLRVIKHDAYFDAFNLVVESMLNRLAPMWLAYTFADAFVADHAEELAAHKQDYVEGEYHQSDGGTWCRQIITSMQAFAKKIMNGERKLPVLPDAWKQFPISCESEKGRRPKQEDRMLAMPTLSLVFPEVVRPDVALMAVFDGHGGAECSAYCCAHLPAEFVRALNAKPTSLKDSLKEAFERLDVRLSARCEHERWRSGTTAVAAAIDARSMVVAWVGDSAAYVLSSANDLRKVTKAHVPTNEEEARRVEEDGGQLLYIQGELRVNGVLNLTRALGDIGGRPMISPKADITVVERDISQYLLLLTCDGISELFNNSEVLNMVKSFVAKHSSTLGFSPCTAAAYYCCLSPLGSSKLNFLTELNRLSRILSDRFNQYNSCRTSAPRALHVLRNTKVISYDMVRSLAIAIFPTINGRTVSTYACTTSFRSMVDVTIILWQRIQSGQGADSRVFYRVETRRGAVQAVRDPLTGRAPCLGKPAHFRCDDQSEQFLDALQRALQQGVAGASTFRAEAALVVTWKNMRPNIGSELGLSTYQLVWMSDAQGLLSYSMINYYKLGFDAADMYGNSRTGKCQAIFNGGNHTGSVQVDLSQITKQQPSSLASRSAVPHITRGRYFHRTDDVVRPAGCGNKTGGTFPLLIYPNIVTMLGQTKVDVNGMCLNPAITYVLMIEQRQMAKCDILNPSIARCTLPKILDWGTKTVYFQPQSGLSNDEKAYVGFIYFVPPTLDPMRLDIGNIHSWYINPPPAQMTIK</sequence>
<dbReference type="GO" id="GO:0046872">
    <property type="term" value="F:metal ion binding"/>
    <property type="evidence" value="ECO:0007669"/>
    <property type="project" value="UniProtKB-KW"/>
</dbReference>